<evidence type="ECO:0000259" key="2">
    <source>
        <dbReference type="Pfam" id="PF15066"/>
    </source>
</evidence>
<feature type="coiled-coil region" evidence="1">
    <location>
        <begin position="364"/>
        <end position="409"/>
    </location>
</feature>
<dbReference type="Proteomes" id="UP000694725">
    <property type="component" value="Unplaced"/>
</dbReference>
<feature type="coiled-coil region" evidence="1">
    <location>
        <begin position="589"/>
        <end position="623"/>
    </location>
</feature>
<feature type="domain" description="Cancer-associated gene protein 1 N-terminal" evidence="2">
    <location>
        <begin position="123"/>
        <end position="583"/>
    </location>
</feature>
<protein>
    <recommendedName>
        <fullName evidence="2">Cancer-associated gene protein 1 N-terminal domain-containing protein</fullName>
    </recommendedName>
</protein>
<name>A0A8D1RMP4_PIG</name>
<dbReference type="InterPro" id="IPR029381">
    <property type="entry name" value="CAGE1_N"/>
</dbReference>
<dbReference type="InterPro" id="IPR052686">
    <property type="entry name" value="CAGE1_homolog"/>
</dbReference>
<dbReference type="PANTHER" id="PTHR36864:SF1">
    <property type="entry name" value="CANCER-ASSOCIATED GENE 1 PROTEIN"/>
    <property type="match status" value="1"/>
</dbReference>
<sequence>MRCPEVLRRAVPSEPRPPAVAGVFRVRSRWFPPYKTRQLAQGCCAWGAHRASSRLCGPRLRGPHAGAEGDVTQRRSNASAPHLRVVKNHRWRRLKSVLLLSAEARAQGGSPKSLWIQETMDPGNVDIGKYSENMPIDTSMSSFRQFEPLCKFHQTEAFNNELVTFQNLPEGLPYTEEPEFQCHVCNYAEDTYIQEDSFKEENSMGTSTSTNKDQLVLECVRQPRSPPLIHCNGETLEFMEMSLANSSAMESACDAGQPHSFLCEENEHSDFEQPSYEENSVNLLDVRANYETEEIAGSSKGMENSTDIPEMSVRQQKEVAVEVRECPEIVSVRSPGGMSWSGEASWENCMMSNTEQSLESSPPLEEEDMALNEALRKLRRTNREQHALIQDLRRSNMYLEKKVEELQMKAANQQVSVDIINKLKEDVEKLIEDKYRVMLERIDTEKTLQNLHEILANTQKHLQESRIEKDTLQLELKKTKGSYVSLQERYLTEIQQKNEAAHQCIAMDRALSQKEEEVERLQLLKGDLEKAIISALGLLKREKENREQEFLSLQEEFQKHEKANLDERQKLKSELDKVVAQVQNLQFISDSEKAKNTKLQQQINEVKNENAKLQQQVARSTEQSYDPNIEVAQLTEHLEEIIESDMAKDAKMVHSDLFWNHSPCEEESQNPPDGKRASQLTSKICNLLALMIGLLTCQLLKHKERITTFRELIANEKSFQDQVTEVTDVDSSEAKDVGDVPVSLGAKLDQYHSLNKELDFLIEKLGNLLESKEDYCNRLTEENDKYQRHLGNLINKVTSYEEIIKCADQRLVIFHSQIAHLEERNKHLEDLIRRPRERARKPRPRSHLKSMTVEGAWVSVSRSPGSTDAAAPDCVSNLRAGFAGVRTPEPDL</sequence>
<dbReference type="Ensembl" id="ENSSSCT00065075892.1">
    <property type="protein sequence ID" value="ENSSSCP00065033001.1"/>
    <property type="gene ID" value="ENSSSCG00065055455.1"/>
</dbReference>
<evidence type="ECO:0000313" key="4">
    <source>
        <dbReference type="Proteomes" id="UP000694724"/>
    </source>
</evidence>
<dbReference type="Proteomes" id="UP000694724">
    <property type="component" value="Unplaced"/>
</dbReference>
<organism evidence="3 4">
    <name type="scientific">Sus scrofa</name>
    <name type="common">Pig</name>
    <dbReference type="NCBI Taxonomy" id="9823"/>
    <lineage>
        <taxon>Eukaryota</taxon>
        <taxon>Metazoa</taxon>
        <taxon>Chordata</taxon>
        <taxon>Craniata</taxon>
        <taxon>Vertebrata</taxon>
        <taxon>Euteleostomi</taxon>
        <taxon>Mammalia</taxon>
        <taxon>Eutheria</taxon>
        <taxon>Laurasiatheria</taxon>
        <taxon>Artiodactyla</taxon>
        <taxon>Suina</taxon>
        <taxon>Suidae</taxon>
        <taxon>Sus</taxon>
    </lineage>
</organism>
<proteinExistence type="predicted"/>
<reference evidence="3" key="1">
    <citation type="submission" date="2025-05" db="UniProtKB">
        <authorList>
            <consortium name="Ensembl"/>
        </authorList>
    </citation>
    <scope>IDENTIFICATION</scope>
</reference>
<dbReference type="Pfam" id="PF15066">
    <property type="entry name" value="CAGE1"/>
    <property type="match status" value="1"/>
</dbReference>
<dbReference type="Ensembl" id="ENSSSCT00055045580.1">
    <property type="protein sequence ID" value="ENSSSCP00055036337.1"/>
    <property type="gene ID" value="ENSSSCG00055023179.1"/>
</dbReference>
<feature type="coiled-coil region" evidence="1">
    <location>
        <begin position="762"/>
        <end position="796"/>
    </location>
</feature>
<keyword evidence="1" id="KW-0175">Coiled coil</keyword>
<evidence type="ECO:0000256" key="1">
    <source>
        <dbReference type="SAM" id="Coils"/>
    </source>
</evidence>
<evidence type="ECO:0000313" key="3">
    <source>
        <dbReference type="Ensembl" id="ENSSSCP00055036337.1"/>
    </source>
</evidence>
<dbReference type="PANTHER" id="PTHR36864">
    <property type="entry name" value="CANCER-ASSOCIATED GENE 1 PROTEIN"/>
    <property type="match status" value="1"/>
</dbReference>
<accession>A0A8D1RMP4</accession>
<dbReference type="AlphaFoldDB" id="A0A8D1RMP4"/>
<feature type="coiled-coil region" evidence="1">
    <location>
        <begin position="448"/>
        <end position="563"/>
    </location>
</feature>